<reference evidence="1" key="1">
    <citation type="submission" date="2022-07" db="EMBL/GenBank/DDBJ databases">
        <title>Genome Sequence of Phlebia brevispora.</title>
        <authorList>
            <person name="Buettner E."/>
        </authorList>
    </citation>
    <scope>NUCLEOTIDE SEQUENCE</scope>
    <source>
        <strain evidence="1">MPL23</strain>
    </source>
</reference>
<proteinExistence type="predicted"/>
<dbReference type="EMBL" id="JANHOG010001270">
    <property type="protein sequence ID" value="KAJ3540042.1"/>
    <property type="molecule type" value="Genomic_DNA"/>
</dbReference>
<keyword evidence="2" id="KW-1185">Reference proteome</keyword>
<evidence type="ECO:0000313" key="1">
    <source>
        <dbReference type="EMBL" id="KAJ3540042.1"/>
    </source>
</evidence>
<name>A0ACC1SI24_9APHY</name>
<gene>
    <name evidence="1" type="ORF">NM688_g6283</name>
</gene>
<comment type="caution">
    <text evidence="1">The sequence shown here is derived from an EMBL/GenBank/DDBJ whole genome shotgun (WGS) entry which is preliminary data.</text>
</comment>
<evidence type="ECO:0000313" key="2">
    <source>
        <dbReference type="Proteomes" id="UP001148662"/>
    </source>
</evidence>
<dbReference type="Proteomes" id="UP001148662">
    <property type="component" value="Unassembled WGS sequence"/>
</dbReference>
<accession>A0ACC1SI24</accession>
<sequence length="271" mass="29878">MLRGTSMMSSTRPALSLSSPLTRTTLNNIKTILAHKYDADIDRYDPSEAHAAVLVPLCNVNNKPGILFEIRGKLRTHSGEVSFPGGRVDEDDLSPQDAALRETHEEVGIRPEQIEILGRFGPAETSLGGMRVWPFVGFIHPRGAKDNGQVSSSSTDAEMEEALPSLSLSDLTLSPKEVAHAFHLPLSAVLSVPRLHHYLFRGQRPYFSIDVSDIVTSNNPEEVVHSDGRTAWASDPQQRDEIGGGKEDRLEVWGLTGWYLNVLLRTLGVYE</sequence>
<organism evidence="1 2">
    <name type="scientific">Phlebia brevispora</name>
    <dbReference type="NCBI Taxonomy" id="194682"/>
    <lineage>
        <taxon>Eukaryota</taxon>
        <taxon>Fungi</taxon>
        <taxon>Dikarya</taxon>
        <taxon>Basidiomycota</taxon>
        <taxon>Agaricomycotina</taxon>
        <taxon>Agaricomycetes</taxon>
        <taxon>Polyporales</taxon>
        <taxon>Meruliaceae</taxon>
        <taxon>Phlebia</taxon>
    </lineage>
</organism>
<protein>
    <submittedName>
        <fullName evidence="1">Uncharacterized protein</fullName>
    </submittedName>
</protein>